<feature type="domain" description="O-methyltransferase C-terminal" evidence="5">
    <location>
        <begin position="265"/>
        <end position="450"/>
    </location>
</feature>
<dbReference type="PANTHER" id="PTHR43712">
    <property type="entry name" value="PUTATIVE (AFU_ORTHOLOGUE AFUA_4G14580)-RELATED"/>
    <property type="match status" value="1"/>
</dbReference>
<keyword evidence="2 6" id="KW-0808">Transferase</keyword>
<sequence>MESPLEAQQPPAYGAHQADMTETTEEQPTLNGLAKKIQKLTQNLTESLEKNGVAPCTFAVNSPATYSTDSPEIFMMRQTLIENLQDMIYLVQGPNESIFNYAHSVIPDAACLNILNYFNFWDAVPLDGSASYTEISKHVNLPQDVVERILKHATSLRIFSETEPGKRTTRIQHSFRSAPLARSKGLQGLVATTLDVAGAPMMAMPQALEKYSSGKPELTGDINETAFALLHHDDAYGKFANTWDMLEHDGAGSKKGWRQRQFTDFMEYIKEIFSLEDVVSDSFDWGSLGSATVVDIAGSAGVDAFHLATKFPALRITVQDLPQVAPVFQKNHAALEEDLRSRVSFVEHDMFDPQPISADVYLIKQILHDWPDAEAVKLLRALIPALRPGARVILVEYIGSKEDGEGGEEEEEEVPRILRGMGSATDLRIMALFNTKERPVSAWRRIFTEADERFEVKDVKAEKTAFYAVVEAVWRG</sequence>
<dbReference type="InterPro" id="IPR001077">
    <property type="entry name" value="COMT_C"/>
</dbReference>
<dbReference type="GO" id="GO:0032259">
    <property type="term" value="P:methylation"/>
    <property type="evidence" value="ECO:0007669"/>
    <property type="project" value="UniProtKB-KW"/>
</dbReference>
<evidence type="ECO:0000256" key="2">
    <source>
        <dbReference type="ARBA" id="ARBA00022679"/>
    </source>
</evidence>
<dbReference type="InterPro" id="IPR029063">
    <property type="entry name" value="SAM-dependent_MTases_sf"/>
</dbReference>
<dbReference type="OrthoDB" id="1606438at2759"/>
<dbReference type="InterPro" id="IPR036388">
    <property type="entry name" value="WH-like_DNA-bd_sf"/>
</dbReference>
<evidence type="ECO:0000256" key="1">
    <source>
        <dbReference type="ARBA" id="ARBA00022603"/>
    </source>
</evidence>
<evidence type="ECO:0000256" key="3">
    <source>
        <dbReference type="ARBA" id="ARBA00022691"/>
    </source>
</evidence>
<dbReference type="PROSITE" id="PS51683">
    <property type="entry name" value="SAM_OMT_II"/>
    <property type="match status" value="1"/>
</dbReference>
<keyword evidence="7" id="KW-1185">Reference proteome</keyword>
<keyword evidence="1 6" id="KW-0489">Methyltransferase</keyword>
<dbReference type="InterPro" id="IPR016461">
    <property type="entry name" value="COMT-like"/>
</dbReference>
<protein>
    <submittedName>
        <fullName evidence="6">S-adenosyl-L-methionine-dependent methyltransferase</fullName>
    </submittedName>
</protein>
<gene>
    <name evidence="6" type="ORF">K491DRAFT_645086</name>
</gene>
<evidence type="ECO:0000313" key="6">
    <source>
        <dbReference type="EMBL" id="KAF2663000.1"/>
    </source>
</evidence>
<organism evidence="6 7">
    <name type="scientific">Lophiostoma macrostomum CBS 122681</name>
    <dbReference type="NCBI Taxonomy" id="1314788"/>
    <lineage>
        <taxon>Eukaryota</taxon>
        <taxon>Fungi</taxon>
        <taxon>Dikarya</taxon>
        <taxon>Ascomycota</taxon>
        <taxon>Pezizomycotina</taxon>
        <taxon>Dothideomycetes</taxon>
        <taxon>Pleosporomycetidae</taxon>
        <taxon>Pleosporales</taxon>
        <taxon>Lophiostomataceae</taxon>
        <taxon>Lophiostoma</taxon>
    </lineage>
</organism>
<dbReference type="Gene3D" id="3.40.50.150">
    <property type="entry name" value="Vaccinia Virus protein VP39"/>
    <property type="match status" value="1"/>
</dbReference>
<dbReference type="PANTHER" id="PTHR43712:SF12">
    <property type="entry name" value="STERIGMATOCYSTIN 8-O-METHYLTRANSFERASE"/>
    <property type="match status" value="1"/>
</dbReference>
<feature type="region of interest" description="Disordered" evidence="4">
    <location>
        <begin position="1"/>
        <end position="29"/>
    </location>
</feature>
<dbReference type="EMBL" id="MU004288">
    <property type="protein sequence ID" value="KAF2663000.1"/>
    <property type="molecule type" value="Genomic_DNA"/>
</dbReference>
<dbReference type="SUPFAM" id="SSF53335">
    <property type="entry name" value="S-adenosyl-L-methionine-dependent methyltransferases"/>
    <property type="match status" value="1"/>
</dbReference>
<evidence type="ECO:0000259" key="5">
    <source>
        <dbReference type="Pfam" id="PF00891"/>
    </source>
</evidence>
<evidence type="ECO:0000256" key="4">
    <source>
        <dbReference type="SAM" id="MobiDB-lite"/>
    </source>
</evidence>
<dbReference type="Pfam" id="PF00891">
    <property type="entry name" value="Methyltransf_2"/>
    <property type="match status" value="1"/>
</dbReference>
<dbReference type="Gene3D" id="1.10.10.10">
    <property type="entry name" value="Winged helix-like DNA-binding domain superfamily/Winged helix DNA-binding domain"/>
    <property type="match status" value="1"/>
</dbReference>
<dbReference type="Proteomes" id="UP000799324">
    <property type="component" value="Unassembled WGS sequence"/>
</dbReference>
<reference evidence="6" key="1">
    <citation type="journal article" date="2020" name="Stud. Mycol.">
        <title>101 Dothideomycetes genomes: a test case for predicting lifestyles and emergence of pathogens.</title>
        <authorList>
            <person name="Haridas S."/>
            <person name="Albert R."/>
            <person name="Binder M."/>
            <person name="Bloem J."/>
            <person name="Labutti K."/>
            <person name="Salamov A."/>
            <person name="Andreopoulos B."/>
            <person name="Baker S."/>
            <person name="Barry K."/>
            <person name="Bills G."/>
            <person name="Bluhm B."/>
            <person name="Cannon C."/>
            <person name="Castanera R."/>
            <person name="Culley D."/>
            <person name="Daum C."/>
            <person name="Ezra D."/>
            <person name="Gonzalez J."/>
            <person name="Henrissat B."/>
            <person name="Kuo A."/>
            <person name="Liang C."/>
            <person name="Lipzen A."/>
            <person name="Lutzoni F."/>
            <person name="Magnuson J."/>
            <person name="Mondo S."/>
            <person name="Nolan M."/>
            <person name="Ohm R."/>
            <person name="Pangilinan J."/>
            <person name="Park H.-J."/>
            <person name="Ramirez L."/>
            <person name="Alfaro M."/>
            <person name="Sun H."/>
            <person name="Tritt A."/>
            <person name="Yoshinaga Y."/>
            <person name="Zwiers L.-H."/>
            <person name="Turgeon B."/>
            <person name="Goodwin S."/>
            <person name="Spatafora J."/>
            <person name="Crous P."/>
            <person name="Grigoriev I."/>
        </authorList>
    </citation>
    <scope>NUCLEOTIDE SEQUENCE</scope>
    <source>
        <strain evidence="6">CBS 122681</strain>
    </source>
</reference>
<name>A0A6A6TT96_9PLEO</name>
<keyword evidence="3" id="KW-0949">S-adenosyl-L-methionine</keyword>
<dbReference type="AlphaFoldDB" id="A0A6A6TT96"/>
<evidence type="ECO:0000313" key="7">
    <source>
        <dbReference type="Proteomes" id="UP000799324"/>
    </source>
</evidence>
<dbReference type="GO" id="GO:0008171">
    <property type="term" value="F:O-methyltransferase activity"/>
    <property type="evidence" value="ECO:0007669"/>
    <property type="project" value="InterPro"/>
</dbReference>
<proteinExistence type="predicted"/>
<accession>A0A6A6TT96</accession>